<evidence type="ECO:0000256" key="2">
    <source>
        <dbReference type="ARBA" id="ARBA00022475"/>
    </source>
</evidence>
<keyword evidence="3 6" id="KW-0812">Transmembrane</keyword>
<reference evidence="7" key="2">
    <citation type="submission" date="2020-09" db="EMBL/GenBank/DDBJ databases">
        <authorList>
            <person name="Sun Q."/>
            <person name="Zhou Y."/>
        </authorList>
    </citation>
    <scope>NUCLEOTIDE SEQUENCE</scope>
    <source>
        <strain evidence="7">CGMCC 1.15493</strain>
    </source>
</reference>
<sequence length="437" mass="46157">MMLQAGTLMAKLKGNIGLVTAYAHLMGGSLGRLVLSLGYFVCVANALSLADFGRFATASATGVVLSRIAAFGFVSPLYRVATGRPRLVGVYTAGFLAALLASLPLVALVAAGFYAVFFQGEMSILAFAAIVAAEVLCWRVLEVVCIVNNGLGRFGRAAILAISGSAVRTLAALAFALFSDHSLIAWASAYLLANALAMLGAILFFYPRIRLRFAPSLYLARWRDSVSVASAEIIFYLQSELDKLLVLSLGGPHIAGLYAILMRLVDLTAIPVRAFNTMLVQKLMKAPQTLASWRLRVSLEAGIAAVSIAGLAFLGGFLAIFPTALGDNVADAAPLVLLALLVPAFRNLVEFQSELLYARGKTTVRALILALVGVIKAGLLALLLGHFDDRGTAWIAGMNGLFAALWLVSAVATYTAFDWHGRGRPAAPVTPAPQPGE</sequence>
<comment type="caution">
    <text evidence="7">The sequence shown here is derived from an EMBL/GenBank/DDBJ whole genome shotgun (WGS) entry which is preliminary data.</text>
</comment>
<keyword evidence="5 6" id="KW-0472">Membrane</keyword>
<evidence type="ECO:0000256" key="1">
    <source>
        <dbReference type="ARBA" id="ARBA00004651"/>
    </source>
</evidence>
<evidence type="ECO:0000256" key="6">
    <source>
        <dbReference type="SAM" id="Phobius"/>
    </source>
</evidence>
<feature type="transmembrane region" description="Helical" evidence="6">
    <location>
        <begin position="90"/>
        <end position="118"/>
    </location>
</feature>
<feature type="transmembrane region" description="Helical" evidence="6">
    <location>
        <begin position="21"/>
        <end position="49"/>
    </location>
</feature>
<feature type="transmembrane region" description="Helical" evidence="6">
    <location>
        <begin position="393"/>
        <end position="417"/>
    </location>
</feature>
<dbReference type="InterPro" id="IPR050833">
    <property type="entry name" value="Poly_Biosynth_Transport"/>
</dbReference>
<dbReference type="EMBL" id="BMJJ01000001">
    <property type="protein sequence ID" value="GGD06308.1"/>
    <property type="molecule type" value="Genomic_DNA"/>
</dbReference>
<keyword evidence="4 6" id="KW-1133">Transmembrane helix</keyword>
<dbReference type="AlphaFoldDB" id="A0A916XTM5"/>
<keyword evidence="8" id="KW-1185">Reference proteome</keyword>
<feature type="transmembrane region" description="Helical" evidence="6">
    <location>
        <begin position="157"/>
        <end position="178"/>
    </location>
</feature>
<feature type="transmembrane region" description="Helical" evidence="6">
    <location>
        <begin position="328"/>
        <end position="345"/>
    </location>
</feature>
<proteinExistence type="predicted"/>
<evidence type="ECO:0000313" key="8">
    <source>
        <dbReference type="Proteomes" id="UP000613160"/>
    </source>
</evidence>
<evidence type="ECO:0000256" key="4">
    <source>
        <dbReference type="ARBA" id="ARBA00022989"/>
    </source>
</evidence>
<name>A0A916XTM5_9HYPH</name>
<feature type="transmembrane region" description="Helical" evidence="6">
    <location>
        <begin position="184"/>
        <end position="206"/>
    </location>
</feature>
<dbReference type="Proteomes" id="UP000613160">
    <property type="component" value="Unassembled WGS sequence"/>
</dbReference>
<feature type="transmembrane region" description="Helical" evidence="6">
    <location>
        <begin position="55"/>
        <end position="78"/>
    </location>
</feature>
<dbReference type="PANTHER" id="PTHR30250">
    <property type="entry name" value="PST FAMILY PREDICTED COLANIC ACID TRANSPORTER"/>
    <property type="match status" value="1"/>
</dbReference>
<reference evidence="7" key="1">
    <citation type="journal article" date="2014" name="Int. J. Syst. Evol. Microbiol.">
        <title>Complete genome sequence of Corynebacterium casei LMG S-19264T (=DSM 44701T), isolated from a smear-ripened cheese.</title>
        <authorList>
            <consortium name="US DOE Joint Genome Institute (JGI-PGF)"/>
            <person name="Walter F."/>
            <person name="Albersmeier A."/>
            <person name="Kalinowski J."/>
            <person name="Ruckert C."/>
        </authorList>
    </citation>
    <scope>NUCLEOTIDE SEQUENCE</scope>
    <source>
        <strain evidence="7">CGMCC 1.15493</strain>
    </source>
</reference>
<protein>
    <submittedName>
        <fullName evidence="7">Transporter</fullName>
    </submittedName>
</protein>
<gene>
    <name evidence="7" type="ORF">GCM10011335_06560</name>
</gene>
<feature type="transmembrane region" description="Helical" evidence="6">
    <location>
        <begin position="297"/>
        <end position="322"/>
    </location>
</feature>
<evidence type="ECO:0000256" key="5">
    <source>
        <dbReference type="ARBA" id="ARBA00023136"/>
    </source>
</evidence>
<organism evidence="7 8">
    <name type="scientific">Aureimonas glaciei</name>
    <dbReference type="NCBI Taxonomy" id="1776957"/>
    <lineage>
        <taxon>Bacteria</taxon>
        <taxon>Pseudomonadati</taxon>
        <taxon>Pseudomonadota</taxon>
        <taxon>Alphaproteobacteria</taxon>
        <taxon>Hyphomicrobiales</taxon>
        <taxon>Aurantimonadaceae</taxon>
        <taxon>Aureimonas</taxon>
    </lineage>
</organism>
<accession>A0A916XTM5</accession>
<feature type="transmembrane region" description="Helical" evidence="6">
    <location>
        <begin position="366"/>
        <end position="387"/>
    </location>
</feature>
<dbReference type="GO" id="GO:0005886">
    <property type="term" value="C:plasma membrane"/>
    <property type="evidence" value="ECO:0007669"/>
    <property type="project" value="UniProtKB-SubCell"/>
</dbReference>
<keyword evidence="2" id="KW-1003">Cell membrane</keyword>
<dbReference type="PANTHER" id="PTHR30250:SF11">
    <property type="entry name" value="O-ANTIGEN TRANSPORTER-RELATED"/>
    <property type="match status" value="1"/>
</dbReference>
<feature type="transmembrane region" description="Helical" evidence="6">
    <location>
        <begin position="124"/>
        <end position="145"/>
    </location>
</feature>
<comment type="subcellular location">
    <subcellularLocation>
        <location evidence="1">Cell membrane</location>
        <topology evidence="1">Multi-pass membrane protein</topology>
    </subcellularLocation>
</comment>
<evidence type="ECO:0000313" key="7">
    <source>
        <dbReference type="EMBL" id="GGD06308.1"/>
    </source>
</evidence>
<evidence type="ECO:0000256" key="3">
    <source>
        <dbReference type="ARBA" id="ARBA00022692"/>
    </source>
</evidence>